<protein>
    <submittedName>
        <fullName evidence="2">Phosphopantetheine adenylyltransferase</fullName>
        <ecNumber evidence="2">2.7.7.3</ecNumber>
    </submittedName>
</protein>
<feature type="region of interest" description="Disordered" evidence="1">
    <location>
        <begin position="120"/>
        <end position="159"/>
    </location>
</feature>
<name>A0A6J4HX00_9ACTN</name>
<evidence type="ECO:0000256" key="1">
    <source>
        <dbReference type="SAM" id="MobiDB-lite"/>
    </source>
</evidence>
<keyword evidence="2" id="KW-0808">Transferase</keyword>
<reference evidence="2" key="1">
    <citation type="submission" date="2020-02" db="EMBL/GenBank/DDBJ databases">
        <authorList>
            <person name="Meier V. D."/>
        </authorList>
    </citation>
    <scope>NUCLEOTIDE SEQUENCE</scope>
    <source>
        <strain evidence="2">AVDCRST_MAG10</strain>
    </source>
</reference>
<feature type="non-terminal residue" evidence="2">
    <location>
        <position position="1"/>
    </location>
</feature>
<proteinExistence type="predicted"/>
<dbReference type="EC" id="2.7.7.3" evidence="2"/>
<dbReference type="EMBL" id="CADCTB010000092">
    <property type="protein sequence ID" value="CAA9235246.1"/>
    <property type="molecule type" value="Genomic_DNA"/>
</dbReference>
<accession>A0A6J4HX00</accession>
<sequence>AEGPHTRFVRPRDLRSPRRHRAHIQALRSRAGRRGGEPREGAAPVQPRRAPGHAGRGDRPSRQRRDRRVRGAAGGLRTRPWRRGHREGASGRLRLRLRAADGAGERAHVRDRHRVLPDRSRALVPVVEPGPRGRPFRRRRVGDGARPDRPATQGAVRPL</sequence>
<feature type="region of interest" description="Disordered" evidence="1">
    <location>
        <begin position="1"/>
        <end position="93"/>
    </location>
</feature>
<evidence type="ECO:0000313" key="2">
    <source>
        <dbReference type="EMBL" id="CAA9235246.1"/>
    </source>
</evidence>
<feature type="non-terminal residue" evidence="2">
    <location>
        <position position="159"/>
    </location>
</feature>
<keyword evidence="2" id="KW-0548">Nucleotidyltransferase</keyword>
<organism evidence="2">
    <name type="scientific">uncultured Acidimicrobiales bacterium</name>
    <dbReference type="NCBI Taxonomy" id="310071"/>
    <lineage>
        <taxon>Bacteria</taxon>
        <taxon>Bacillati</taxon>
        <taxon>Actinomycetota</taxon>
        <taxon>Acidimicrobiia</taxon>
        <taxon>Acidimicrobiales</taxon>
        <taxon>environmental samples</taxon>
    </lineage>
</organism>
<dbReference type="AlphaFoldDB" id="A0A6J4HX00"/>
<dbReference type="GO" id="GO:0004595">
    <property type="term" value="F:pantetheine-phosphate adenylyltransferase activity"/>
    <property type="evidence" value="ECO:0007669"/>
    <property type="project" value="UniProtKB-EC"/>
</dbReference>
<gene>
    <name evidence="2" type="ORF">AVDCRST_MAG10-1391</name>
</gene>